<evidence type="ECO:0000313" key="7">
    <source>
        <dbReference type="EMBL" id="RNE64184.1"/>
    </source>
</evidence>
<organism evidence="7 8">
    <name type="scientific">Cryobacterium tepidiphilum</name>
    <dbReference type="NCBI Taxonomy" id="2486026"/>
    <lineage>
        <taxon>Bacteria</taxon>
        <taxon>Bacillati</taxon>
        <taxon>Actinomycetota</taxon>
        <taxon>Actinomycetes</taxon>
        <taxon>Micrococcales</taxon>
        <taxon>Microbacteriaceae</taxon>
        <taxon>Cryobacterium</taxon>
    </lineage>
</organism>
<dbReference type="Gene3D" id="1.10.357.10">
    <property type="entry name" value="Tetracycline Repressor, domain 2"/>
    <property type="match status" value="1"/>
</dbReference>
<evidence type="ECO:0000259" key="6">
    <source>
        <dbReference type="PROSITE" id="PS50977"/>
    </source>
</evidence>
<evidence type="ECO:0000256" key="3">
    <source>
        <dbReference type="ARBA" id="ARBA00023163"/>
    </source>
</evidence>
<evidence type="ECO:0000256" key="1">
    <source>
        <dbReference type="ARBA" id="ARBA00023015"/>
    </source>
</evidence>
<dbReference type="GO" id="GO:0000976">
    <property type="term" value="F:transcription cis-regulatory region binding"/>
    <property type="evidence" value="ECO:0007669"/>
    <property type="project" value="TreeGrafter"/>
</dbReference>
<accession>A0A3M8LHS5</accession>
<dbReference type="InterPro" id="IPR009057">
    <property type="entry name" value="Homeodomain-like_sf"/>
</dbReference>
<evidence type="ECO:0000256" key="2">
    <source>
        <dbReference type="ARBA" id="ARBA00023125"/>
    </source>
</evidence>
<reference evidence="7 8" key="1">
    <citation type="submission" date="2018-11" db="EMBL/GenBank/DDBJ databases">
        <title>Cryobacterium sp. nov., isolated from rhizosphere soil of lettuce.</title>
        <authorList>
            <person name="Wang Y."/>
        </authorList>
    </citation>
    <scope>NUCLEOTIDE SEQUENCE [LARGE SCALE GENOMIC DNA]</scope>
    <source>
        <strain evidence="7 8">NEAU-85</strain>
    </source>
</reference>
<evidence type="ECO:0000256" key="4">
    <source>
        <dbReference type="PROSITE-ProRule" id="PRU00335"/>
    </source>
</evidence>
<feature type="region of interest" description="Disordered" evidence="5">
    <location>
        <begin position="1"/>
        <end position="32"/>
    </location>
</feature>
<dbReference type="PANTHER" id="PTHR30055">
    <property type="entry name" value="HTH-TYPE TRANSCRIPTIONAL REGULATOR RUTR"/>
    <property type="match status" value="1"/>
</dbReference>
<dbReference type="GO" id="GO:0003700">
    <property type="term" value="F:DNA-binding transcription factor activity"/>
    <property type="evidence" value="ECO:0007669"/>
    <property type="project" value="TreeGrafter"/>
</dbReference>
<gene>
    <name evidence="7" type="ORF">EEJ31_04795</name>
</gene>
<proteinExistence type="predicted"/>
<protein>
    <submittedName>
        <fullName evidence="7">TetR/AcrR family transcriptional regulator</fullName>
    </submittedName>
</protein>
<feature type="DNA-binding region" description="H-T-H motif" evidence="4">
    <location>
        <begin position="58"/>
        <end position="77"/>
    </location>
</feature>
<dbReference type="EMBL" id="RDSR01000005">
    <property type="protein sequence ID" value="RNE64184.1"/>
    <property type="molecule type" value="Genomic_DNA"/>
</dbReference>
<dbReference type="PROSITE" id="PS01081">
    <property type="entry name" value="HTH_TETR_1"/>
    <property type="match status" value="1"/>
</dbReference>
<dbReference type="PANTHER" id="PTHR30055:SF234">
    <property type="entry name" value="HTH-TYPE TRANSCRIPTIONAL REGULATOR BETI"/>
    <property type="match status" value="1"/>
</dbReference>
<dbReference type="PRINTS" id="PR00455">
    <property type="entry name" value="HTHTETR"/>
</dbReference>
<dbReference type="AlphaFoldDB" id="A0A3M8LHS5"/>
<evidence type="ECO:0000256" key="5">
    <source>
        <dbReference type="SAM" id="MobiDB-lite"/>
    </source>
</evidence>
<keyword evidence="2 4" id="KW-0238">DNA-binding</keyword>
<comment type="caution">
    <text evidence="7">The sequence shown here is derived from an EMBL/GenBank/DDBJ whole genome shotgun (WGS) entry which is preliminary data.</text>
</comment>
<dbReference type="Pfam" id="PF14246">
    <property type="entry name" value="TetR_C_7"/>
    <property type="match status" value="1"/>
</dbReference>
<dbReference type="Proteomes" id="UP000279859">
    <property type="component" value="Unassembled WGS sequence"/>
</dbReference>
<dbReference type="InterPro" id="IPR039536">
    <property type="entry name" value="TetR_C_Proteobacteria"/>
</dbReference>
<keyword evidence="8" id="KW-1185">Reference proteome</keyword>
<keyword evidence="3" id="KW-0804">Transcription</keyword>
<sequence>MQRILRPIGGRRMVTSGVTSSPARKRGRPTAAERVERRAQILDAALGVFLENGFGNATVDQLAAASHVTKRTIYSYFTDKAGVFSEMVQSLAVTVSSSAPDDDTLETLATRIVFRLNSAELIGLHRLVIAESTRFPELARTLHQNGDARHIGRLAEHIRAEFGEAYADRAPQLFSLLLGQGHRKRLLGLLGPATPADASEHAHEALTLAGLSRPATVAGAAAPADALAHEFSHPFAHIPGD</sequence>
<feature type="domain" description="HTH tetR-type" evidence="6">
    <location>
        <begin position="35"/>
        <end position="95"/>
    </location>
</feature>
<name>A0A3M8LHS5_9MICO</name>
<keyword evidence="1" id="KW-0805">Transcription regulation</keyword>
<dbReference type="InterPro" id="IPR050109">
    <property type="entry name" value="HTH-type_TetR-like_transc_reg"/>
</dbReference>
<dbReference type="PROSITE" id="PS50977">
    <property type="entry name" value="HTH_TETR_2"/>
    <property type="match status" value="1"/>
</dbReference>
<evidence type="ECO:0000313" key="8">
    <source>
        <dbReference type="Proteomes" id="UP000279859"/>
    </source>
</evidence>
<dbReference type="InterPro" id="IPR001647">
    <property type="entry name" value="HTH_TetR"/>
</dbReference>
<dbReference type="InterPro" id="IPR023772">
    <property type="entry name" value="DNA-bd_HTH_TetR-type_CS"/>
</dbReference>
<dbReference type="SUPFAM" id="SSF46689">
    <property type="entry name" value="Homeodomain-like"/>
    <property type="match status" value="1"/>
</dbReference>
<dbReference type="Pfam" id="PF00440">
    <property type="entry name" value="TetR_N"/>
    <property type="match status" value="1"/>
</dbReference>